<evidence type="ECO:0000256" key="1">
    <source>
        <dbReference type="SAM" id="Phobius"/>
    </source>
</evidence>
<feature type="transmembrane region" description="Helical" evidence="1">
    <location>
        <begin position="187"/>
        <end position="205"/>
    </location>
</feature>
<dbReference type="Proteomes" id="UP000184387">
    <property type="component" value="Unassembled WGS sequence"/>
</dbReference>
<accession>A0A1M6H276</accession>
<dbReference type="RefSeq" id="WP_245818256.1">
    <property type="nucleotide sequence ID" value="NZ_FQZF01000009.1"/>
</dbReference>
<gene>
    <name evidence="2" type="ORF">SAMN02745194_01898</name>
</gene>
<protein>
    <recommendedName>
        <fullName evidence="4">Dolichyl-phosphate-mannose-protein mannosyltransferase</fullName>
    </recommendedName>
</protein>
<dbReference type="EMBL" id="FQZF01000009">
    <property type="protein sequence ID" value="SHJ16255.1"/>
    <property type="molecule type" value="Genomic_DNA"/>
</dbReference>
<feature type="transmembrane region" description="Helical" evidence="1">
    <location>
        <begin position="100"/>
        <end position="118"/>
    </location>
</feature>
<evidence type="ECO:0000313" key="2">
    <source>
        <dbReference type="EMBL" id="SHJ16255.1"/>
    </source>
</evidence>
<keyword evidence="1" id="KW-0812">Transmembrane</keyword>
<feature type="transmembrane region" description="Helical" evidence="1">
    <location>
        <begin position="437"/>
        <end position="453"/>
    </location>
</feature>
<feature type="transmembrane region" description="Helical" evidence="1">
    <location>
        <begin position="150"/>
        <end position="181"/>
    </location>
</feature>
<name>A0A1M6H276_9PROT</name>
<sequence>MGLKPLAPVLASVLVGGLMLAWPAFLAGYPLLFSDSGAFLHQTLGPLMLWDKPWIYGPAAFLFHWHSTLWPVVVAQGVMVSHLLWLALRAFGGGTTPARHLLLCGLLAALTALPFTVALVMPDVFTPAVLLCALLLGFGRAALSRGEAAWLCVLGAVGTAAHLSHLPLMGALVVVSLLAGWRAAARVAVPVAGAVALLLVTNLLGHGRLSLSPHGATFMMARLVANGPGLNTIDAACPEAGWALCAFKGPGLDPYGPRACIYRRCPRDLLPSDIFLWDPASPINRNETGRPRDFGGRALSGEAREIVRATIAREPLAVALDAARDTLTQLIFRNRVGDTLERRHIGEGVLGHVQAFGPEEAARFQAGAHWRGDMPALVAPLLWVQEPVLLLGAIALAILGWRGRRNRLVLGLALGIATGLLANAFATGALSGPHDRYGARVAWLMVAGAFLLASRAGSGVDRRGV</sequence>
<reference evidence="2 3" key="1">
    <citation type="submission" date="2016-11" db="EMBL/GenBank/DDBJ databases">
        <authorList>
            <person name="Jaros S."/>
            <person name="Januszkiewicz K."/>
            <person name="Wedrychowicz H."/>
        </authorList>
    </citation>
    <scope>NUCLEOTIDE SEQUENCE [LARGE SCALE GENOMIC DNA]</scope>
    <source>
        <strain evidence="2 3">DSM 14916</strain>
    </source>
</reference>
<keyword evidence="1" id="KW-0472">Membrane</keyword>
<feature type="transmembrane region" description="Helical" evidence="1">
    <location>
        <begin position="124"/>
        <end position="143"/>
    </location>
</feature>
<dbReference type="STRING" id="198092.SAMN02745194_01898"/>
<evidence type="ECO:0000313" key="3">
    <source>
        <dbReference type="Proteomes" id="UP000184387"/>
    </source>
</evidence>
<feature type="transmembrane region" description="Helical" evidence="1">
    <location>
        <begin position="68"/>
        <end position="88"/>
    </location>
</feature>
<keyword evidence="3" id="KW-1185">Reference proteome</keyword>
<evidence type="ECO:0008006" key="4">
    <source>
        <dbReference type="Google" id="ProtNLM"/>
    </source>
</evidence>
<proteinExistence type="predicted"/>
<keyword evidence="1" id="KW-1133">Transmembrane helix</keyword>
<feature type="transmembrane region" description="Helical" evidence="1">
    <location>
        <begin position="408"/>
        <end position="431"/>
    </location>
</feature>
<dbReference type="AlphaFoldDB" id="A0A1M6H276"/>
<organism evidence="2 3">
    <name type="scientific">Muricoccus roseus</name>
    <dbReference type="NCBI Taxonomy" id="198092"/>
    <lineage>
        <taxon>Bacteria</taxon>
        <taxon>Pseudomonadati</taxon>
        <taxon>Pseudomonadota</taxon>
        <taxon>Alphaproteobacteria</taxon>
        <taxon>Acetobacterales</taxon>
        <taxon>Roseomonadaceae</taxon>
        <taxon>Muricoccus</taxon>
    </lineage>
</organism>